<dbReference type="InterPro" id="IPR001216">
    <property type="entry name" value="P-phosphate_BS"/>
</dbReference>
<dbReference type="RefSeq" id="WP_126582085.1">
    <property type="nucleotide sequence ID" value="NZ_BIFR01000002.1"/>
</dbReference>
<evidence type="ECO:0000256" key="2">
    <source>
        <dbReference type="ARBA" id="ARBA00004056"/>
    </source>
</evidence>
<dbReference type="GO" id="GO:0006535">
    <property type="term" value="P:cysteine biosynthetic process from serine"/>
    <property type="evidence" value="ECO:0007669"/>
    <property type="project" value="InterPro"/>
</dbReference>
<comment type="subunit">
    <text evidence="5">Homodimer.</text>
</comment>
<comment type="function">
    <text evidence="2">Catalyzes the synthesis of N-((2S)-2-amino-2-carboxyethyl)-L-glutamate (ACEGA) from O-phospho-L-serine and L-glutamate. Involved in the biosynthesis of L-2,3-diaminopropionic acid (L-Dap), a precursor of staphyloferrin B and antibiotics.</text>
</comment>
<evidence type="ECO:0000313" key="11">
    <source>
        <dbReference type="EMBL" id="GCE14518.1"/>
    </source>
</evidence>
<evidence type="ECO:0000256" key="4">
    <source>
        <dbReference type="ARBA" id="ARBA00008519"/>
    </source>
</evidence>
<sequence length="348" mass="37942">MNILALAGLPAAQLKAFASTIGNTPLQPIEYRDAQSQQLIYLKLEGANPTGSMKDRTGYALLEDLEDRGLLEPGATIIESTSGNLGVALAFQCKARGYRFIAVVDPKTTVENCAKMEAFGAQIELVTQPDLNGGYLLSRLARIQQLCQEHPSLVWTNQYHNTANPAIHYTQTGPEIYQQMEHKVDVIFISVSTGGSLAGIGRFFREVSPQTQIIGVDAYGSVVFGTPSAPRKLTGIGSSRPSQFLKPELYDTHLLVTDEEAFSFCRALSAQTGLMVGGSSGAVLAACTRYLALHPTLKRAVCVCADRGENYLSSIFHDEWFPSHNLPSFPHQLRLVEVTHPLLDPISY</sequence>
<dbReference type="PROSITE" id="PS00901">
    <property type="entry name" value="CYS_SYNTHASE"/>
    <property type="match status" value="1"/>
</dbReference>
<gene>
    <name evidence="11" type="primary">cysK_2</name>
    <name evidence="11" type="ORF">KTT_43770</name>
</gene>
<evidence type="ECO:0000256" key="6">
    <source>
        <dbReference type="ARBA" id="ARBA00012331"/>
    </source>
</evidence>
<keyword evidence="12" id="KW-1185">Reference proteome</keyword>
<evidence type="ECO:0000256" key="9">
    <source>
        <dbReference type="ARBA" id="ARBA00022898"/>
    </source>
</evidence>
<dbReference type="InterPro" id="IPR001926">
    <property type="entry name" value="TrpB-like_PALP"/>
</dbReference>
<organism evidence="11 12">
    <name type="scientific">Tengunoibacter tsumagoiensis</name>
    <dbReference type="NCBI Taxonomy" id="2014871"/>
    <lineage>
        <taxon>Bacteria</taxon>
        <taxon>Bacillati</taxon>
        <taxon>Chloroflexota</taxon>
        <taxon>Ktedonobacteria</taxon>
        <taxon>Ktedonobacterales</taxon>
        <taxon>Dictyobacteraceae</taxon>
        <taxon>Tengunoibacter</taxon>
    </lineage>
</organism>
<comment type="caution">
    <text evidence="11">The sequence shown here is derived from an EMBL/GenBank/DDBJ whole genome shotgun (WGS) entry which is preliminary data.</text>
</comment>
<reference evidence="12" key="1">
    <citation type="submission" date="2018-12" db="EMBL/GenBank/DDBJ databases">
        <title>Tengunoibacter tsumagoiensis gen. nov., sp. nov., Dictyobacter kobayashii sp. nov., D. alpinus sp. nov., and D. joshuensis sp. nov. and description of Dictyobacteraceae fam. nov. within the order Ktedonobacterales isolated from Tengu-no-mugimeshi.</title>
        <authorList>
            <person name="Wang C.M."/>
            <person name="Zheng Y."/>
            <person name="Sakai Y."/>
            <person name="Toyoda A."/>
            <person name="Minakuchi Y."/>
            <person name="Abe K."/>
            <person name="Yokota A."/>
            <person name="Yabe S."/>
        </authorList>
    </citation>
    <scope>NUCLEOTIDE SEQUENCE [LARGE SCALE GENOMIC DNA]</scope>
    <source>
        <strain evidence="12">Uno3</strain>
    </source>
</reference>
<comment type="cofactor">
    <cofactor evidence="1">
        <name>pyridoxal 5'-phosphate</name>
        <dbReference type="ChEBI" id="CHEBI:597326"/>
    </cofactor>
</comment>
<dbReference type="InterPro" id="IPR050214">
    <property type="entry name" value="Cys_Synth/Cystath_Beta-Synth"/>
</dbReference>
<keyword evidence="9" id="KW-0663">Pyridoxal phosphate</keyword>
<dbReference type="EMBL" id="BIFR01000002">
    <property type="protein sequence ID" value="GCE14518.1"/>
    <property type="molecule type" value="Genomic_DNA"/>
</dbReference>
<keyword evidence="8" id="KW-0808">Transferase</keyword>
<dbReference type="InterPro" id="IPR023927">
    <property type="entry name" value="SbnA"/>
</dbReference>
<accession>A0A402A5V4</accession>
<evidence type="ECO:0000256" key="3">
    <source>
        <dbReference type="ARBA" id="ARBA00004924"/>
    </source>
</evidence>
<evidence type="ECO:0000259" key="10">
    <source>
        <dbReference type="Pfam" id="PF00291"/>
    </source>
</evidence>
<evidence type="ECO:0000313" key="12">
    <source>
        <dbReference type="Proteomes" id="UP000287352"/>
    </source>
</evidence>
<evidence type="ECO:0000256" key="1">
    <source>
        <dbReference type="ARBA" id="ARBA00001933"/>
    </source>
</evidence>
<feature type="domain" description="Tryptophan synthase beta chain-like PALP" evidence="10">
    <location>
        <begin position="20"/>
        <end position="302"/>
    </location>
</feature>
<dbReference type="OrthoDB" id="9808024at2"/>
<dbReference type="CDD" id="cd01561">
    <property type="entry name" value="CBS_like"/>
    <property type="match status" value="1"/>
</dbReference>
<dbReference type="Proteomes" id="UP000287352">
    <property type="component" value="Unassembled WGS sequence"/>
</dbReference>
<dbReference type="Gene3D" id="3.40.50.1100">
    <property type="match status" value="2"/>
</dbReference>
<dbReference type="AlphaFoldDB" id="A0A402A5V4"/>
<dbReference type="EC" id="2.5.1.140" evidence="6"/>
<evidence type="ECO:0000256" key="7">
    <source>
        <dbReference type="ARBA" id="ARBA00016985"/>
    </source>
</evidence>
<protein>
    <recommendedName>
        <fullName evidence="7">N-(2-amino-2-carboxyethyl)-L-glutamate synthase</fullName>
        <ecNumber evidence="6">2.5.1.140</ecNumber>
    </recommendedName>
</protein>
<evidence type="ECO:0000256" key="5">
    <source>
        <dbReference type="ARBA" id="ARBA00011738"/>
    </source>
</evidence>
<comment type="pathway">
    <text evidence="3">Siderophore biosynthesis.</text>
</comment>
<name>A0A402A5V4_9CHLR</name>
<evidence type="ECO:0000256" key="8">
    <source>
        <dbReference type="ARBA" id="ARBA00022679"/>
    </source>
</evidence>
<dbReference type="Pfam" id="PF00291">
    <property type="entry name" value="PALP"/>
    <property type="match status" value="1"/>
</dbReference>
<proteinExistence type="inferred from homology"/>
<comment type="similarity">
    <text evidence="4">Belongs to the cysteine synthase/cystathionine beta-synthase family. SbnA subfamily.</text>
</comment>
<dbReference type="SUPFAM" id="SSF53686">
    <property type="entry name" value="Tryptophan synthase beta subunit-like PLP-dependent enzymes"/>
    <property type="match status" value="1"/>
</dbReference>
<dbReference type="InterPro" id="IPR036052">
    <property type="entry name" value="TrpB-like_PALP_sf"/>
</dbReference>
<dbReference type="NCBIfam" id="TIGR03945">
    <property type="entry name" value="PLP_SbnA_fam"/>
    <property type="match status" value="1"/>
</dbReference>
<dbReference type="GO" id="GO:0016765">
    <property type="term" value="F:transferase activity, transferring alkyl or aryl (other than methyl) groups"/>
    <property type="evidence" value="ECO:0007669"/>
    <property type="project" value="UniProtKB-ARBA"/>
</dbReference>
<dbReference type="PANTHER" id="PTHR10314">
    <property type="entry name" value="CYSTATHIONINE BETA-SYNTHASE"/>
    <property type="match status" value="1"/>
</dbReference>